<evidence type="ECO:0000313" key="3">
    <source>
        <dbReference type="Proteomes" id="UP000036000"/>
    </source>
</evidence>
<keyword evidence="3" id="KW-1185">Reference proteome</keyword>
<sequence length="69" mass="8153">MTFLNVLYSLSLITFIILFHFRFNARWQKSLQKALAKPFYIRLVLVDCKHPIIDRLGLAANPRYDSLIK</sequence>
<feature type="transmembrane region" description="Helical" evidence="1">
    <location>
        <begin position="6"/>
        <end position="23"/>
    </location>
</feature>
<reference evidence="2 3" key="1">
    <citation type="submission" date="2015-07" db="EMBL/GenBank/DDBJ databases">
        <title>Lactobacillus korensis/26-25/ whole genome sequencing.</title>
        <authorList>
            <person name="Kim M.K."/>
            <person name="Im W.-T."/>
            <person name="Srinivasan S."/>
            <person name="Lee J.-J."/>
        </authorList>
    </citation>
    <scope>NUCLEOTIDE SEQUENCE [LARGE SCALE GENOMIC DNA]</scope>
    <source>
        <strain evidence="2 3">26-25</strain>
    </source>
</reference>
<evidence type="ECO:0000256" key="1">
    <source>
        <dbReference type="SAM" id="Phobius"/>
    </source>
</evidence>
<keyword evidence="1" id="KW-0472">Membrane</keyword>
<gene>
    <name evidence="2" type="ORF">ABN16_11770</name>
</gene>
<protein>
    <submittedName>
        <fullName evidence="2">Uncharacterized protein</fullName>
    </submittedName>
</protein>
<name>A0AAC8UX21_9LACO</name>
<dbReference type="AlphaFoldDB" id="A0AAC8UX21"/>
<keyword evidence="1" id="KW-1133">Transmembrane helix</keyword>
<dbReference type="KEGG" id="lko:ABN16_11770"/>
<dbReference type="EMBL" id="CP012033">
    <property type="protein sequence ID" value="AKP65606.1"/>
    <property type="molecule type" value="Genomic_DNA"/>
</dbReference>
<proteinExistence type="predicted"/>
<organism evidence="2 3">
    <name type="scientific">Levilactobacillus koreensis</name>
    <dbReference type="NCBI Taxonomy" id="637971"/>
    <lineage>
        <taxon>Bacteria</taxon>
        <taxon>Bacillati</taxon>
        <taxon>Bacillota</taxon>
        <taxon>Bacilli</taxon>
        <taxon>Lactobacillales</taxon>
        <taxon>Lactobacillaceae</taxon>
        <taxon>Levilactobacillus</taxon>
    </lineage>
</organism>
<dbReference type="Proteomes" id="UP000036000">
    <property type="component" value="Chromosome"/>
</dbReference>
<evidence type="ECO:0000313" key="2">
    <source>
        <dbReference type="EMBL" id="AKP65606.1"/>
    </source>
</evidence>
<keyword evidence="1" id="KW-0812">Transmembrane</keyword>
<accession>A0AAC8UX21</accession>